<feature type="region of interest" description="Disordered" evidence="1">
    <location>
        <begin position="156"/>
        <end position="177"/>
    </location>
</feature>
<evidence type="ECO:0000313" key="2">
    <source>
        <dbReference type="EMBL" id="KAK3895733.1"/>
    </source>
</evidence>
<dbReference type="AlphaFoldDB" id="A0AAE1L4R4"/>
<accession>A0AAE1L4R4</accession>
<evidence type="ECO:0000313" key="3">
    <source>
        <dbReference type="Proteomes" id="UP001286313"/>
    </source>
</evidence>
<reference evidence="2" key="1">
    <citation type="submission" date="2023-10" db="EMBL/GenBank/DDBJ databases">
        <title>Genome assemblies of two species of porcelain crab, Petrolisthes cinctipes and Petrolisthes manimaculis (Anomura: Porcellanidae).</title>
        <authorList>
            <person name="Angst P."/>
        </authorList>
    </citation>
    <scope>NUCLEOTIDE SEQUENCE</scope>
    <source>
        <strain evidence="2">PB745_01</strain>
        <tissue evidence="2">Gill</tissue>
    </source>
</reference>
<protein>
    <submittedName>
        <fullName evidence="2">Uncharacterized protein</fullName>
    </submittedName>
</protein>
<organism evidence="2 3">
    <name type="scientific">Petrolisthes cinctipes</name>
    <name type="common">Flat porcelain crab</name>
    <dbReference type="NCBI Taxonomy" id="88211"/>
    <lineage>
        <taxon>Eukaryota</taxon>
        <taxon>Metazoa</taxon>
        <taxon>Ecdysozoa</taxon>
        <taxon>Arthropoda</taxon>
        <taxon>Crustacea</taxon>
        <taxon>Multicrustacea</taxon>
        <taxon>Malacostraca</taxon>
        <taxon>Eumalacostraca</taxon>
        <taxon>Eucarida</taxon>
        <taxon>Decapoda</taxon>
        <taxon>Pleocyemata</taxon>
        <taxon>Anomura</taxon>
        <taxon>Galatheoidea</taxon>
        <taxon>Porcellanidae</taxon>
        <taxon>Petrolisthes</taxon>
    </lineage>
</organism>
<comment type="caution">
    <text evidence="2">The sequence shown here is derived from an EMBL/GenBank/DDBJ whole genome shotgun (WGS) entry which is preliminary data.</text>
</comment>
<keyword evidence="3" id="KW-1185">Reference proteome</keyword>
<sequence length="177" mass="19968">MSNGGGRPAAIWREYNRRRQLDSCTLRRRFLLDCLEEQVLPRTAPKQLKSNSSPSSNSARIYLEEICADLQDKVDELTNTMTDITVLSETEKQALSLGLKFDTGISKRNYIESLNYNYKWNENDVDKGFKQGVIMCYHAFANLAKAAGVLVIAEAKEEEPPPANSQSGARFPRHPAR</sequence>
<evidence type="ECO:0000256" key="1">
    <source>
        <dbReference type="SAM" id="MobiDB-lite"/>
    </source>
</evidence>
<dbReference type="EMBL" id="JAWQEG010000033">
    <property type="protein sequence ID" value="KAK3895733.1"/>
    <property type="molecule type" value="Genomic_DNA"/>
</dbReference>
<gene>
    <name evidence="2" type="ORF">Pcinc_000656</name>
</gene>
<name>A0AAE1L4R4_PETCI</name>
<dbReference type="Proteomes" id="UP001286313">
    <property type="component" value="Unassembled WGS sequence"/>
</dbReference>
<proteinExistence type="predicted"/>